<dbReference type="Proteomes" id="UP001194468">
    <property type="component" value="Unassembled WGS sequence"/>
</dbReference>
<organism evidence="1 2">
    <name type="scientific">Boletus edulis BED1</name>
    <dbReference type="NCBI Taxonomy" id="1328754"/>
    <lineage>
        <taxon>Eukaryota</taxon>
        <taxon>Fungi</taxon>
        <taxon>Dikarya</taxon>
        <taxon>Basidiomycota</taxon>
        <taxon>Agaricomycotina</taxon>
        <taxon>Agaricomycetes</taxon>
        <taxon>Agaricomycetidae</taxon>
        <taxon>Boletales</taxon>
        <taxon>Boletineae</taxon>
        <taxon>Boletaceae</taxon>
        <taxon>Boletoideae</taxon>
        <taxon>Boletus</taxon>
    </lineage>
</organism>
<name>A0AAD4BCL4_BOLED</name>
<comment type="caution">
    <text evidence="1">The sequence shown here is derived from an EMBL/GenBank/DDBJ whole genome shotgun (WGS) entry which is preliminary data.</text>
</comment>
<evidence type="ECO:0000313" key="2">
    <source>
        <dbReference type="Proteomes" id="UP001194468"/>
    </source>
</evidence>
<sequence>MSPARPLPLPPCTALVQPFPRSRNCSRFQARSGCDLGPPGFLSPPSRSLPRLCALSGCPTAPG</sequence>
<dbReference type="AlphaFoldDB" id="A0AAD4BCL4"/>
<evidence type="ECO:0000313" key="1">
    <source>
        <dbReference type="EMBL" id="KAF8418653.1"/>
    </source>
</evidence>
<gene>
    <name evidence="1" type="ORF">L210DRAFT_3578823</name>
</gene>
<reference evidence="1" key="2">
    <citation type="journal article" date="2020" name="Nat. Commun.">
        <title>Large-scale genome sequencing of mycorrhizal fungi provides insights into the early evolution of symbiotic traits.</title>
        <authorList>
            <person name="Miyauchi S."/>
            <person name="Kiss E."/>
            <person name="Kuo A."/>
            <person name="Drula E."/>
            <person name="Kohler A."/>
            <person name="Sanchez-Garcia M."/>
            <person name="Morin E."/>
            <person name="Andreopoulos B."/>
            <person name="Barry K.W."/>
            <person name="Bonito G."/>
            <person name="Buee M."/>
            <person name="Carver A."/>
            <person name="Chen C."/>
            <person name="Cichocki N."/>
            <person name="Clum A."/>
            <person name="Culley D."/>
            <person name="Crous P.W."/>
            <person name="Fauchery L."/>
            <person name="Girlanda M."/>
            <person name="Hayes R.D."/>
            <person name="Keri Z."/>
            <person name="LaButti K."/>
            <person name="Lipzen A."/>
            <person name="Lombard V."/>
            <person name="Magnuson J."/>
            <person name="Maillard F."/>
            <person name="Murat C."/>
            <person name="Nolan M."/>
            <person name="Ohm R.A."/>
            <person name="Pangilinan J."/>
            <person name="Pereira M.F."/>
            <person name="Perotto S."/>
            <person name="Peter M."/>
            <person name="Pfister S."/>
            <person name="Riley R."/>
            <person name="Sitrit Y."/>
            <person name="Stielow J.B."/>
            <person name="Szollosi G."/>
            <person name="Zifcakova L."/>
            <person name="Stursova M."/>
            <person name="Spatafora J.W."/>
            <person name="Tedersoo L."/>
            <person name="Vaario L.M."/>
            <person name="Yamada A."/>
            <person name="Yan M."/>
            <person name="Wang P."/>
            <person name="Xu J."/>
            <person name="Bruns T."/>
            <person name="Baldrian P."/>
            <person name="Vilgalys R."/>
            <person name="Dunand C."/>
            <person name="Henrissat B."/>
            <person name="Grigoriev I.V."/>
            <person name="Hibbett D."/>
            <person name="Nagy L.G."/>
            <person name="Martin F.M."/>
        </authorList>
    </citation>
    <scope>NUCLEOTIDE SEQUENCE</scope>
    <source>
        <strain evidence="1">BED1</strain>
    </source>
</reference>
<accession>A0AAD4BCL4</accession>
<reference evidence="1" key="1">
    <citation type="submission" date="2019-10" db="EMBL/GenBank/DDBJ databases">
        <authorList>
            <consortium name="DOE Joint Genome Institute"/>
            <person name="Kuo A."/>
            <person name="Miyauchi S."/>
            <person name="Kiss E."/>
            <person name="Drula E."/>
            <person name="Kohler A."/>
            <person name="Sanchez-Garcia M."/>
            <person name="Andreopoulos B."/>
            <person name="Barry K.W."/>
            <person name="Bonito G."/>
            <person name="Buee M."/>
            <person name="Carver A."/>
            <person name="Chen C."/>
            <person name="Cichocki N."/>
            <person name="Clum A."/>
            <person name="Culley D."/>
            <person name="Crous P.W."/>
            <person name="Fauchery L."/>
            <person name="Girlanda M."/>
            <person name="Hayes R."/>
            <person name="Keri Z."/>
            <person name="LaButti K."/>
            <person name="Lipzen A."/>
            <person name="Lombard V."/>
            <person name="Magnuson J."/>
            <person name="Maillard F."/>
            <person name="Morin E."/>
            <person name="Murat C."/>
            <person name="Nolan M."/>
            <person name="Ohm R."/>
            <person name="Pangilinan J."/>
            <person name="Pereira M."/>
            <person name="Perotto S."/>
            <person name="Peter M."/>
            <person name="Riley R."/>
            <person name="Sitrit Y."/>
            <person name="Stielow B."/>
            <person name="Szollosi G."/>
            <person name="Zifcakova L."/>
            <person name="Stursova M."/>
            <person name="Spatafora J.W."/>
            <person name="Tedersoo L."/>
            <person name="Vaario L.-M."/>
            <person name="Yamada A."/>
            <person name="Yan M."/>
            <person name="Wang P."/>
            <person name="Xu J."/>
            <person name="Bruns T."/>
            <person name="Baldrian P."/>
            <person name="Vilgalys R."/>
            <person name="Henrissat B."/>
            <person name="Grigoriev I.V."/>
            <person name="Hibbett D."/>
            <person name="Nagy L.G."/>
            <person name="Martin F.M."/>
        </authorList>
    </citation>
    <scope>NUCLEOTIDE SEQUENCE</scope>
    <source>
        <strain evidence="1">BED1</strain>
    </source>
</reference>
<proteinExistence type="predicted"/>
<keyword evidence="2" id="KW-1185">Reference proteome</keyword>
<protein>
    <submittedName>
        <fullName evidence="1">Uncharacterized protein</fullName>
    </submittedName>
</protein>
<dbReference type="EMBL" id="WHUW01000191">
    <property type="protein sequence ID" value="KAF8418653.1"/>
    <property type="molecule type" value="Genomic_DNA"/>
</dbReference>